<evidence type="ECO:0000313" key="3">
    <source>
        <dbReference type="EMBL" id="OAA52400.1"/>
    </source>
</evidence>
<reference evidence="3 4" key="1">
    <citation type="journal article" date="2016" name="Genome Biol. Evol.">
        <title>Divergent and convergent evolution of fungal pathogenicity.</title>
        <authorList>
            <person name="Shang Y."/>
            <person name="Xiao G."/>
            <person name="Zheng P."/>
            <person name="Cen K."/>
            <person name="Zhan S."/>
            <person name="Wang C."/>
        </authorList>
    </citation>
    <scope>NUCLEOTIDE SEQUENCE [LARGE SCALE GENOMIC DNA]</scope>
    <source>
        <strain evidence="3 4">RCEF 3172</strain>
    </source>
</reference>
<evidence type="ECO:0000259" key="2">
    <source>
        <dbReference type="Pfam" id="PF22980"/>
    </source>
</evidence>
<dbReference type="Proteomes" id="UP000076863">
    <property type="component" value="Unassembled WGS sequence"/>
</dbReference>
<organism evidence="3 4">
    <name type="scientific">Beauveria brongniartii RCEF 3172</name>
    <dbReference type="NCBI Taxonomy" id="1081107"/>
    <lineage>
        <taxon>Eukaryota</taxon>
        <taxon>Fungi</taxon>
        <taxon>Dikarya</taxon>
        <taxon>Ascomycota</taxon>
        <taxon>Pezizomycotina</taxon>
        <taxon>Sordariomycetes</taxon>
        <taxon>Hypocreomycetidae</taxon>
        <taxon>Hypocreales</taxon>
        <taxon>Cordycipitaceae</taxon>
        <taxon>Beauveria</taxon>
        <taxon>Beauveria brongniartii</taxon>
    </lineage>
</organism>
<dbReference type="OrthoDB" id="5403747at2759"/>
<evidence type="ECO:0000256" key="1">
    <source>
        <dbReference type="SAM" id="MobiDB-lite"/>
    </source>
</evidence>
<name>A0A162M8A9_9HYPO</name>
<keyword evidence="4" id="KW-1185">Reference proteome</keyword>
<dbReference type="Pfam" id="PF22980">
    <property type="entry name" value="Myb_DNA-bind_8"/>
    <property type="match status" value="1"/>
</dbReference>
<evidence type="ECO:0000313" key="4">
    <source>
        <dbReference type="Proteomes" id="UP000076863"/>
    </source>
</evidence>
<gene>
    <name evidence="3" type="ORF">BBO_00241</name>
</gene>
<proteinExistence type="predicted"/>
<sequence>MAEDGKTGPTATEAIFFFNIVQHMKNKGDIDWDAVAESSGFKNAGVAKVRFGQIKRKYGLEGDSPTKRTGKGAQAGDVPSTPTKVTKSRKAPGGGGRGRKVKKEEPEEDEADENNCRAAKERSETPPASRIKSESAADGFTLF</sequence>
<feature type="compositionally biased region" description="Basic and acidic residues" evidence="1">
    <location>
        <begin position="114"/>
        <end position="124"/>
    </location>
</feature>
<dbReference type="EMBL" id="AZHA01000001">
    <property type="protein sequence ID" value="OAA52400.1"/>
    <property type="molecule type" value="Genomic_DNA"/>
</dbReference>
<dbReference type="AlphaFoldDB" id="A0A162M8A9"/>
<feature type="domain" description="Myb-like DNA-binding" evidence="2">
    <location>
        <begin position="15"/>
        <end position="59"/>
    </location>
</feature>
<protein>
    <recommendedName>
        <fullName evidence="2">Myb-like DNA-binding domain-containing protein</fullName>
    </recommendedName>
</protein>
<accession>A0A162M8A9</accession>
<dbReference type="InterPro" id="IPR054505">
    <property type="entry name" value="Myb_DNA-bind_8"/>
</dbReference>
<feature type="region of interest" description="Disordered" evidence="1">
    <location>
        <begin position="55"/>
        <end position="143"/>
    </location>
</feature>
<comment type="caution">
    <text evidence="3">The sequence shown here is derived from an EMBL/GenBank/DDBJ whole genome shotgun (WGS) entry which is preliminary data.</text>
</comment>